<proteinExistence type="inferred from homology"/>
<dbReference type="OrthoDB" id="8524220at2"/>
<name>A0A158CPJ2_9BURK</name>
<dbReference type="InterPro" id="IPR029045">
    <property type="entry name" value="ClpP/crotonase-like_dom_sf"/>
</dbReference>
<protein>
    <submittedName>
        <fullName evidence="3">Enoyl-CoA hydratase</fullName>
    </submittedName>
</protein>
<dbReference type="GO" id="GO:0003824">
    <property type="term" value="F:catalytic activity"/>
    <property type="evidence" value="ECO:0007669"/>
    <property type="project" value="InterPro"/>
</dbReference>
<dbReference type="AlphaFoldDB" id="A0A158CPJ2"/>
<organism evidence="3 4">
    <name type="scientific">Caballeronia hypogeia</name>
    <dbReference type="NCBI Taxonomy" id="1777140"/>
    <lineage>
        <taxon>Bacteria</taxon>
        <taxon>Pseudomonadati</taxon>
        <taxon>Pseudomonadota</taxon>
        <taxon>Betaproteobacteria</taxon>
        <taxon>Burkholderiales</taxon>
        <taxon>Burkholderiaceae</taxon>
        <taxon>Caballeronia</taxon>
    </lineage>
</organism>
<dbReference type="InterPro" id="IPR001753">
    <property type="entry name" value="Enoyl-CoA_hydra/iso"/>
</dbReference>
<dbReference type="Gene3D" id="3.90.226.10">
    <property type="entry name" value="2-enoyl-CoA Hydratase, Chain A, domain 1"/>
    <property type="match status" value="1"/>
</dbReference>
<dbReference type="Gene3D" id="1.10.12.10">
    <property type="entry name" value="Lyase 2-enoyl-coa Hydratase, Chain A, domain 2"/>
    <property type="match status" value="1"/>
</dbReference>
<dbReference type="PANTHER" id="PTHR43459:SF1">
    <property type="entry name" value="EG:BACN32G11.4 PROTEIN"/>
    <property type="match status" value="1"/>
</dbReference>
<gene>
    <name evidence="3" type="ORF">AWB79_05742</name>
</gene>
<dbReference type="EMBL" id="FCOA02000026">
    <property type="protein sequence ID" value="SAK84252.1"/>
    <property type="molecule type" value="Genomic_DNA"/>
</dbReference>
<dbReference type="Pfam" id="PF00378">
    <property type="entry name" value="ECH_1"/>
    <property type="match status" value="1"/>
</dbReference>
<comment type="caution">
    <text evidence="3">The sequence shown here is derived from an EMBL/GenBank/DDBJ whole genome shotgun (WGS) entry which is preliminary data.</text>
</comment>
<dbReference type="Proteomes" id="UP000054851">
    <property type="component" value="Unassembled WGS sequence"/>
</dbReference>
<dbReference type="PROSITE" id="PS00166">
    <property type="entry name" value="ENOYL_COA_HYDRATASE"/>
    <property type="match status" value="1"/>
</dbReference>
<evidence type="ECO:0000313" key="3">
    <source>
        <dbReference type="EMBL" id="SAK84252.1"/>
    </source>
</evidence>
<dbReference type="CDD" id="cd06558">
    <property type="entry name" value="crotonase-like"/>
    <property type="match status" value="1"/>
</dbReference>
<evidence type="ECO:0000313" key="4">
    <source>
        <dbReference type="Proteomes" id="UP000054851"/>
    </source>
</evidence>
<dbReference type="RefSeq" id="WP_061170823.1">
    <property type="nucleotide sequence ID" value="NZ_FCOA02000026.1"/>
</dbReference>
<dbReference type="SUPFAM" id="SSF52096">
    <property type="entry name" value="ClpP/crotonase"/>
    <property type="match status" value="1"/>
</dbReference>
<dbReference type="PANTHER" id="PTHR43459">
    <property type="entry name" value="ENOYL-COA HYDRATASE"/>
    <property type="match status" value="1"/>
</dbReference>
<accession>A0A158CPJ2</accession>
<dbReference type="InterPro" id="IPR018376">
    <property type="entry name" value="Enoyl-CoA_hyd/isom_CS"/>
</dbReference>
<evidence type="ECO:0000256" key="2">
    <source>
        <dbReference type="RuleBase" id="RU003707"/>
    </source>
</evidence>
<comment type="similarity">
    <text evidence="1 2">Belongs to the enoyl-CoA hydratase/isomerase family.</text>
</comment>
<evidence type="ECO:0000256" key="1">
    <source>
        <dbReference type="ARBA" id="ARBA00005254"/>
    </source>
</evidence>
<sequence length="275" mass="29734">MPTETIRLREASLVIDDGVAEFTHERPESRNALSLGLRADYAEMLDHVERNREVRALILTGSGGSFCAGGDLKSLREARANPEAGSPDAIRRRLADGHVWMQRLRNLEMPVIAAVDGPAVGAGFSIALAADFMLASTRAIFCMSFVKVGLVPDLGAAYLLPRVIGLSAAKELAMTARRVDVQEAKALGIVHAIHAPDALADESRRFARRFIAGPREALGLTKRLLNQSFEAHYAPLAEYESAAQAVASSARYHGAAVDAFLEGRAAPYDWERSGR</sequence>
<reference evidence="3" key="1">
    <citation type="submission" date="2016-01" db="EMBL/GenBank/DDBJ databases">
        <authorList>
            <person name="Peeters C."/>
        </authorList>
    </citation>
    <scope>NUCLEOTIDE SEQUENCE</scope>
    <source>
        <strain evidence="3">LMG 29322</strain>
    </source>
</reference>
<keyword evidence="4" id="KW-1185">Reference proteome</keyword>
<dbReference type="STRING" id="1777140.AWB79_05742"/>
<dbReference type="InterPro" id="IPR014748">
    <property type="entry name" value="Enoyl-CoA_hydra_C"/>
</dbReference>